<name>A0A329SQB1_9STRA</name>
<dbReference type="EMBL" id="RCMK01000016">
    <property type="protein sequence ID" value="KAG2954217.1"/>
    <property type="molecule type" value="Genomic_DNA"/>
</dbReference>
<comment type="caution">
    <text evidence="2">The sequence shown here is derived from an EMBL/GenBank/DDBJ whole genome shotgun (WGS) entry which is preliminary data.</text>
</comment>
<sequence length="150" mass="16737">MERTCSFFSCPPLLVEGLWLALGGPGIVQAVARLRSPSPELLLLLSLSKLLQPPLELLLLSLLLRLRAIKLRQALDFFLLLLVLLLRPTPFLFRRRWLSSPAVLPRGEFSVSPLCCPLVAARLRVWKRAEGGVAGDSLWVSFFEQDFCAG</sequence>
<dbReference type="VEuPathDB" id="FungiDB:PC110_g4670"/>
<proteinExistence type="predicted"/>
<dbReference type="EMBL" id="MJFZ01000074">
    <property type="protein sequence ID" value="RAW39077.1"/>
    <property type="molecule type" value="Genomic_DNA"/>
</dbReference>
<dbReference type="Proteomes" id="UP000251314">
    <property type="component" value="Unassembled WGS sequence"/>
</dbReference>
<accession>A0A329SQB1</accession>
<keyword evidence="3" id="KW-1185">Reference proteome</keyword>
<dbReference type="Proteomes" id="UP000736787">
    <property type="component" value="Unassembled WGS sequence"/>
</dbReference>
<evidence type="ECO:0000313" key="2">
    <source>
        <dbReference type="EMBL" id="RAW39077.1"/>
    </source>
</evidence>
<reference evidence="2 3" key="1">
    <citation type="submission" date="2018-01" db="EMBL/GenBank/DDBJ databases">
        <title>Draft genome of the strawberry crown rot pathogen Phytophthora cactorum.</title>
        <authorList>
            <person name="Armitage A.D."/>
            <person name="Lysoe E."/>
            <person name="Nellist C.F."/>
            <person name="Harrison R.J."/>
            <person name="Brurberg M.B."/>
        </authorList>
    </citation>
    <scope>NUCLEOTIDE SEQUENCE [LARGE SCALE GENOMIC DNA]</scope>
    <source>
        <strain evidence="2 3">10300</strain>
    </source>
</reference>
<reference evidence="1" key="2">
    <citation type="submission" date="2018-10" db="EMBL/GenBank/DDBJ databases">
        <title>Effector identification in a new, highly contiguous assembly of the strawberry crown rot pathogen Phytophthora cactorum.</title>
        <authorList>
            <person name="Armitage A.D."/>
            <person name="Nellist C.F."/>
            <person name="Bates H."/>
            <person name="Vickerstaff R.J."/>
            <person name="Harrison R.J."/>
        </authorList>
    </citation>
    <scope>NUCLEOTIDE SEQUENCE</scope>
    <source>
        <strain evidence="1">4040</strain>
    </source>
</reference>
<evidence type="ECO:0000313" key="1">
    <source>
        <dbReference type="EMBL" id="KAG2954217.1"/>
    </source>
</evidence>
<protein>
    <submittedName>
        <fullName evidence="2">Uncharacterized protein</fullName>
    </submittedName>
</protein>
<dbReference type="AlphaFoldDB" id="A0A329SQB1"/>
<organism evidence="2 3">
    <name type="scientific">Phytophthora cactorum</name>
    <dbReference type="NCBI Taxonomy" id="29920"/>
    <lineage>
        <taxon>Eukaryota</taxon>
        <taxon>Sar</taxon>
        <taxon>Stramenopiles</taxon>
        <taxon>Oomycota</taxon>
        <taxon>Peronosporomycetes</taxon>
        <taxon>Peronosporales</taxon>
        <taxon>Peronosporaceae</taxon>
        <taxon>Phytophthora</taxon>
    </lineage>
</organism>
<evidence type="ECO:0000313" key="3">
    <source>
        <dbReference type="Proteomes" id="UP000251314"/>
    </source>
</evidence>
<gene>
    <name evidence="2" type="ORF">PC110_g4670</name>
    <name evidence="1" type="ORF">PC117_g1393</name>
</gene>